<reference evidence="2" key="1">
    <citation type="journal article" date="2019" name="Int. J. Syst. Evol. Microbiol.">
        <title>The Global Catalogue of Microorganisms (GCM) 10K type strain sequencing project: providing services to taxonomists for standard genome sequencing and annotation.</title>
        <authorList>
            <consortium name="The Broad Institute Genomics Platform"/>
            <consortium name="The Broad Institute Genome Sequencing Center for Infectious Disease"/>
            <person name="Wu L."/>
            <person name="Ma J."/>
        </authorList>
    </citation>
    <scope>NUCLEOTIDE SEQUENCE [LARGE SCALE GENOMIC DNA]</scope>
    <source>
        <strain evidence="2">JCM 15933</strain>
    </source>
</reference>
<comment type="caution">
    <text evidence="1">The sequence shown here is derived from an EMBL/GenBank/DDBJ whole genome shotgun (WGS) entry which is preliminary data.</text>
</comment>
<evidence type="ECO:0000313" key="1">
    <source>
        <dbReference type="EMBL" id="GAA1550472.1"/>
    </source>
</evidence>
<dbReference type="Proteomes" id="UP001501470">
    <property type="component" value="Unassembled WGS sequence"/>
</dbReference>
<protein>
    <submittedName>
        <fullName evidence="1">Uncharacterized protein</fullName>
    </submittedName>
</protein>
<keyword evidence="2" id="KW-1185">Reference proteome</keyword>
<sequence length="69" mass="7304">MTALPTPAEMLARADAELGAAHRALSAAADWLRSDWPPGHVLTDEQAGQRAAMRRAISAAQAAIRDGRL</sequence>
<organism evidence="1 2">
    <name type="scientific">Dactylosporangium maewongense</name>
    <dbReference type="NCBI Taxonomy" id="634393"/>
    <lineage>
        <taxon>Bacteria</taxon>
        <taxon>Bacillati</taxon>
        <taxon>Actinomycetota</taxon>
        <taxon>Actinomycetes</taxon>
        <taxon>Micromonosporales</taxon>
        <taxon>Micromonosporaceae</taxon>
        <taxon>Dactylosporangium</taxon>
    </lineage>
</organism>
<dbReference type="RefSeq" id="WP_344509278.1">
    <property type="nucleotide sequence ID" value="NZ_BAAAQD010000021.1"/>
</dbReference>
<gene>
    <name evidence="1" type="ORF">GCM10009827_083920</name>
</gene>
<accession>A0ABP4MUF1</accession>
<proteinExistence type="predicted"/>
<dbReference type="EMBL" id="BAAAQD010000021">
    <property type="protein sequence ID" value="GAA1550472.1"/>
    <property type="molecule type" value="Genomic_DNA"/>
</dbReference>
<evidence type="ECO:0000313" key="2">
    <source>
        <dbReference type="Proteomes" id="UP001501470"/>
    </source>
</evidence>
<name>A0ABP4MUF1_9ACTN</name>